<dbReference type="RefSeq" id="WP_145073070.1">
    <property type="nucleotide sequence ID" value="NZ_CP036425.1"/>
</dbReference>
<dbReference type="Pfam" id="PF19571">
    <property type="entry name" value="ACT_8"/>
    <property type="match status" value="1"/>
</dbReference>
<feature type="domain" description="ACT" evidence="1">
    <location>
        <begin position="5"/>
        <end position="73"/>
    </location>
</feature>
<name>A0A517YPF1_9BACT</name>
<evidence type="ECO:0000313" key="2">
    <source>
        <dbReference type="EMBL" id="QDU32082.1"/>
    </source>
</evidence>
<dbReference type="CDD" id="cd04882">
    <property type="entry name" value="ACT_Bt0572_2"/>
    <property type="match status" value="1"/>
</dbReference>
<gene>
    <name evidence="2" type="ORF">KS4_01110</name>
</gene>
<organism evidence="2 3">
    <name type="scientific">Poriferisphaera corsica</name>
    <dbReference type="NCBI Taxonomy" id="2528020"/>
    <lineage>
        <taxon>Bacteria</taxon>
        <taxon>Pseudomonadati</taxon>
        <taxon>Planctomycetota</taxon>
        <taxon>Phycisphaerae</taxon>
        <taxon>Phycisphaerales</taxon>
        <taxon>Phycisphaeraceae</taxon>
        <taxon>Poriferisphaera</taxon>
    </lineage>
</organism>
<evidence type="ECO:0000259" key="1">
    <source>
        <dbReference type="PROSITE" id="PS51671"/>
    </source>
</evidence>
<accession>A0A517YPF1</accession>
<protein>
    <submittedName>
        <fullName evidence="2">Acetolactate synthase 3 regulatory subunit</fullName>
    </submittedName>
</protein>
<evidence type="ECO:0000313" key="3">
    <source>
        <dbReference type="Proteomes" id="UP000317369"/>
    </source>
</evidence>
<dbReference type="SUPFAM" id="SSF55021">
    <property type="entry name" value="ACT-like"/>
    <property type="match status" value="2"/>
</dbReference>
<sequence>MKIQQLSVFLENKPGQMAAVFDILGKSSVNIITMSTADTEQFGILRIITPEWEKAKTVLEKGQFVVNLTPVIAIQVPHKPGGLSSILALFQNQGINIEYMYAFPCAHTTEAVLIARFEDPCNVADVINATSDFKILSEADVFKEKKSCEIQS</sequence>
<dbReference type="InterPro" id="IPR045739">
    <property type="entry name" value="ACT_dom_pair"/>
</dbReference>
<dbReference type="Gene3D" id="3.30.2130.10">
    <property type="entry name" value="VC0802-like"/>
    <property type="match status" value="1"/>
</dbReference>
<dbReference type="OrthoDB" id="287144at2"/>
<dbReference type="PANTHER" id="PTHR40099:SF1">
    <property type="entry name" value="ACETOLACTATE SYNTHASE, SMALL SUBUNIT"/>
    <property type="match status" value="1"/>
</dbReference>
<dbReference type="InterPro" id="IPR002912">
    <property type="entry name" value="ACT_dom"/>
</dbReference>
<dbReference type="KEGG" id="pcor:KS4_01110"/>
<dbReference type="PANTHER" id="PTHR40099">
    <property type="entry name" value="ACETOLACTATE SYNTHASE, SMALL SUBUNIT"/>
    <property type="match status" value="1"/>
</dbReference>
<dbReference type="InterPro" id="IPR045865">
    <property type="entry name" value="ACT-like_dom_sf"/>
</dbReference>
<dbReference type="PROSITE" id="PS51671">
    <property type="entry name" value="ACT"/>
    <property type="match status" value="1"/>
</dbReference>
<reference evidence="2 3" key="1">
    <citation type="submission" date="2019-02" db="EMBL/GenBank/DDBJ databases">
        <title>Deep-cultivation of Planctomycetes and their phenomic and genomic characterization uncovers novel biology.</title>
        <authorList>
            <person name="Wiegand S."/>
            <person name="Jogler M."/>
            <person name="Boedeker C."/>
            <person name="Pinto D."/>
            <person name="Vollmers J."/>
            <person name="Rivas-Marin E."/>
            <person name="Kohn T."/>
            <person name="Peeters S.H."/>
            <person name="Heuer A."/>
            <person name="Rast P."/>
            <person name="Oberbeckmann S."/>
            <person name="Bunk B."/>
            <person name="Jeske O."/>
            <person name="Meyerdierks A."/>
            <person name="Storesund J.E."/>
            <person name="Kallscheuer N."/>
            <person name="Luecker S."/>
            <person name="Lage O.M."/>
            <person name="Pohl T."/>
            <person name="Merkel B.J."/>
            <person name="Hornburger P."/>
            <person name="Mueller R.-W."/>
            <person name="Bruemmer F."/>
            <person name="Labrenz M."/>
            <person name="Spormann A.M."/>
            <person name="Op den Camp H."/>
            <person name="Overmann J."/>
            <person name="Amann R."/>
            <person name="Jetten M.S.M."/>
            <person name="Mascher T."/>
            <person name="Medema M.H."/>
            <person name="Devos D.P."/>
            <person name="Kaster A.-K."/>
            <person name="Ovreas L."/>
            <person name="Rohde M."/>
            <person name="Galperin M.Y."/>
            <person name="Jogler C."/>
        </authorList>
    </citation>
    <scope>NUCLEOTIDE SEQUENCE [LARGE SCALE GENOMIC DNA]</scope>
    <source>
        <strain evidence="2 3">KS4</strain>
    </source>
</reference>
<dbReference type="EMBL" id="CP036425">
    <property type="protein sequence ID" value="QDU32082.1"/>
    <property type="molecule type" value="Genomic_DNA"/>
</dbReference>
<keyword evidence="3" id="KW-1185">Reference proteome</keyword>
<proteinExistence type="predicted"/>
<dbReference type="AlphaFoldDB" id="A0A517YPF1"/>
<dbReference type="Proteomes" id="UP000317369">
    <property type="component" value="Chromosome"/>
</dbReference>